<evidence type="ECO:0000313" key="3">
    <source>
        <dbReference type="Proteomes" id="UP000324513"/>
    </source>
</evidence>
<keyword evidence="1" id="KW-0732">Signal</keyword>
<accession>A0ABY3NE29</accession>
<proteinExistence type="predicted"/>
<evidence type="ECO:0000313" key="2">
    <source>
        <dbReference type="EMBL" id="TYO88987.1"/>
    </source>
</evidence>
<dbReference type="RefSeq" id="WP_065082139.1">
    <property type="nucleotide sequence ID" value="NZ_FLSS01000038.1"/>
</dbReference>
<evidence type="ECO:0000256" key="1">
    <source>
        <dbReference type="SAM" id="SignalP"/>
    </source>
</evidence>
<comment type="caution">
    <text evidence="2">The sequence shown here is derived from an EMBL/GenBank/DDBJ whole genome shotgun (WGS) entry which is preliminary data.</text>
</comment>
<feature type="signal peptide" evidence="1">
    <location>
        <begin position="1"/>
        <end position="19"/>
    </location>
</feature>
<name>A0ABY3NE29_ELIMR</name>
<dbReference type="Proteomes" id="UP000324513">
    <property type="component" value="Unassembled WGS sequence"/>
</dbReference>
<protein>
    <submittedName>
        <fullName evidence="2">Uncharacterized protein</fullName>
    </submittedName>
</protein>
<gene>
    <name evidence="2" type="ORF">LX74_03075</name>
</gene>
<organism evidence="2 3">
    <name type="scientific">Elizabethkingia miricola</name>
    <name type="common">Chryseobacterium miricola</name>
    <dbReference type="NCBI Taxonomy" id="172045"/>
    <lineage>
        <taxon>Bacteria</taxon>
        <taxon>Pseudomonadati</taxon>
        <taxon>Bacteroidota</taxon>
        <taxon>Flavobacteriia</taxon>
        <taxon>Flavobacteriales</taxon>
        <taxon>Weeksellaceae</taxon>
        <taxon>Elizabethkingia</taxon>
    </lineage>
</organism>
<sequence>MKKIILVISFISGTLYTQAQEVIQLTNNNTKEIVNFRQIDKWADGSVMNDSKVDGIYYRKKSGIYYVDTNFIKEKNAYINDYSLLLGKDNFVKISQAFPTVTLNEVKKYNANATLNNSAEWYIVSKLLDVLPTGSTIVFNGKYNFDLPIVIKRSRITLRGVDNSAEARSWLSRSTLKSINSNDLIQFVDGDGKTNTTKGNVELVNLDNLTLLGSGDLKNYSRYGINFNFSSAGTLIGSTFTNIYMGNFMTGVKHTSGHINSLKFQEVSSNANIDKGFDFIGDQNNQVNAVIFERGGASSNGYKIEKGNLVAITKADDYSGKGGFFIKGGTALNFIGMDFTTNNGYGMNFGNSHAYGCSFKFYSEGNFVDFRYQITLKWTKSLDLSFYSKNNTVVFDDPAVKAKYYKE</sequence>
<keyword evidence="3" id="KW-1185">Reference proteome</keyword>
<feature type="chain" id="PRO_5047075492" evidence="1">
    <location>
        <begin position="20"/>
        <end position="407"/>
    </location>
</feature>
<dbReference type="EMBL" id="VNHK01000011">
    <property type="protein sequence ID" value="TYO88987.1"/>
    <property type="molecule type" value="Genomic_DNA"/>
</dbReference>
<reference evidence="2 3" key="1">
    <citation type="submission" date="2019-07" db="EMBL/GenBank/DDBJ databases">
        <title>Genomic Encyclopedia of Archaeal and Bacterial Type Strains, Phase II (KMG-II): from individual species to whole genera.</title>
        <authorList>
            <person name="Goeker M."/>
        </authorList>
    </citation>
    <scope>NUCLEOTIDE SEQUENCE [LARGE SCALE GENOMIC DNA]</scope>
    <source>
        <strain evidence="2 3">DSM 14571</strain>
    </source>
</reference>